<evidence type="ECO:0000313" key="10">
    <source>
        <dbReference type="EMBL" id="SDE08415.1"/>
    </source>
</evidence>
<dbReference type="InterPro" id="IPR037294">
    <property type="entry name" value="ABC_BtuC-like"/>
</dbReference>
<dbReference type="FunFam" id="1.10.3470.10:FF:000003">
    <property type="entry name" value="Iron ABC transporter permease SitD"/>
    <property type="match status" value="1"/>
</dbReference>
<dbReference type="GO" id="GO:0010043">
    <property type="term" value="P:response to zinc ion"/>
    <property type="evidence" value="ECO:0007669"/>
    <property type="project" value="TreeGrafter"/>
</dbReference>
<reference evidence="12" key="1">
    <citation type="submission" date="2016-10" db="EMBL/GenBank/DDBJ databases">
        <authorList>
            <person name="Varghese N."/>
        </authorList>
    </citation>
    <scope>NUCLEOTIDE SEQUENCE [LARGE SCALE GENOMIC DNA]</scope>
    <source>
        <strain evidence="12">DSM 20639</strain>
    </source>
</reference>
<evidence type="ECO:0000256" key="1">
    <source>
        <dbReference type="ARBA" id="ARBA00004141"/>
    </source>
</evidence>
<feature type="transmembrane region" description="Helical" evidence="8">
    <location>
        <begin position="98"/>
        <end position="117"/>
    </location>
</feature>
<dbReference type="PANTHER" id="PTHR30477">
    <property type="entry name" value="ABC-TRANSPORTER METAL-BINDING PROTEIN"/>
    <property type="match status" value="1"/>
</dbReference>
<feature type="transmembrane region" description="Helical" evidence="8">
    <location>
        <begin position="58"/>
        <end position="86"/>
    </location>
</feature>
<reference evidence="10" key="2">
    <citation type="submission" date="2016-10" db="EMBL/GenBank/DDBJ databases">
        <authorList>
            <person name="de Groot N.N."/>
        </authorList>
    </citation>
    <scope>NUCLEOTIDE SEQUENCE [LARGE SCALE GENOMIC DNA]</scope>
    <source>
        <strain evidence="10">DSM 20639</strain>
    </source>
</reference>
<dbReference type="Gene3D" id="1.10.3470.10">
    <property type="entry name" value="ABC transporter involved in vitamin B12 uptake, BtuC"/>
    <property type="match status" value="1"/>
</dbReference>
<dbReference type="InterPro" id="IPR001626">
    <property type="entry name" value="ABC_TroCD"/>
</dbReference>
<evidence type="ECO:0000313" key="12">
    <source>
        <dbReference type="Proteomes" id="UP000182744"/>
    </source>
</evidence>
<dbReference type="AlphaFoldDB" id="A0A1G7A2Y6"/>
<keyword evidence="3 6" id="KW-0812">Transmembrane</keyword>
<keyword evidence="5 8" id="KW-0472">Membrane</keyword>
<dbReference type="GO" id="GO:0055085">
    <property type="term" value="P:transmembrane transport"/>
    <property type="evidence" value="ECO:0007669"/>
    <property type="project" value="InterPro"/>
</dbReference>
<feature type="transmembrane region" description="Helical" evidence="8">
    <location>
        <begin position="21"/>
        <end position="46"/>
    </location>
</feature>
<evidence type="ECO:0000256" key="8">
    <source>
        <dbReference type="SAM" id="Phobius"/>
    </source>
</evidence>
<keyword evidence="12" id="KW-1185">Reference proteome</keyword>
<dbReference type="EMBL" id="UYIO01000001">
    <property type="protein sequence ID" value="VDG75299.1"/>
    <property type="molecule type" value="Genomic_DNA"/>
</dbReference>
<protein>
    <submittedName>
        <fullName evidence="11">Manganese ABC transporter</fullName>
    </submittedName>
    <submittedName>
        <fullName evidence="10">Manganese transport system permease protein</fullName>
    </submittedName>
    <submittedName>
        <fullName evidence="9">Metal ABC transporter permease</fullName>
    </submittedName>
</protein>
<name>A0A1G7A2Y6_9ACTO</name>
<evidence type="ECO:0000313" key="11">
    <source>
        <dbReference type="EMBL" id="VDG75299.1"/>
    </source>
</evidence>
<evidence type="ECO:0000313" key="13">
    <source>
        <dbReference type="Proteomes" id="UP000269974"/>
    </source>
</evidence>
<evidence type="ECO:0000256" key="4">
    <source>
        <dbReference type="ARBA" id="ARBA00022989"/>
    </source>
</evidence>
<dbReference type="RefSeq" id="WP_083329982.1">
    <property type="nucleotide sequence ID" value="NZ_FNAU01000002.1"/>
</dbReference>
<dbReference type="EMBL" id="FNAU01000002">
    <property type="protein sequence ID" value="SDE08415.1"/>
    <property type="molecule type" value="Genomic_DNA"/>
</dbReference>
<keyword evidence="4 8" id="KW-1133">Transmembrane helix</keyword>
<comment type="similarity">
    <text evidence="2 6">Belongs to the ABC-3 integral membrane protein family.</text>
</comment>
<dbReference type="GO" id="GO:0071281">
    <property type="term" value="P:cellular response to iron ion"/>
    <property type="evidence" value="ECO:0007669"/>
    <property type="project" value="UniProtKB-ARBA"/>
</dbReference>
<proteinExistence type="inferred from homology"/>
<feature type="transmembrane region" description="Helical" evidence="8">
    <location>
        <begin position="137"/>
        <end position="154"/>
    </location>
</feature>
<dbReference type="Proteomes" id="UP001273799">
    <property type="component" value="Unassembled WGS sequence"/>
</dbReference>
<dbReference type="SUPFAM" id="SSF81345">
    <property type="entry name" value="ABC transporter involved in vitamin B12 uptake, BtuC"/>
    <property type="match status" value="1"/>
</dbReference>
<dbReference type="Pfam" id="PF00950">
    <property type="entry name" value="ABC-3"/>
    <property type="match status" value="1"/>
</dbReference>
<reference evidence="11 13" key="3">
    <citation type="submission" date="2018-11" db="EMBL/GenBank/DDBJ databases">
        <authorList>
            <consortium name="Pathogen Informatics"/>
        </authorList>
    </citation>
    <scope>NUCLEOTIDE SEQUENCE [LARGE SCALE GENOMIC DNA]</scope>
    <source>
        <strain evidence="11 13">NCTC10327</strain>
    </source>
</reference>
<dbReference type="Proteomes" id="UP000182744">
    <property type="component" value="Unassembled WGS sequence"/>
</dbReference>
<feature type="compositionally biased region" description="Basic and acidic residues" evidence="7">
    <location>
        <begin position="302"/>
        <end position="318"/>
    </location>
</feature>
<accession>A0A1G7A2Y6</accession>
<dbReference type="Proteomes" id="UP000269974">
    <property type="component" value="Unassembled WGS sequence"/>
</dbReference>
<comment type="subcellular location">
    <subcellularLocation>
        <location evidence="6">Cell membrane</location>
        <topology evidence="6">Multi-pass membrane protein</topology>
    </subcellularLocation>
    <subcellularLocation>
        <location evidence="1">Membrane</location>
        <topology evidence="1">Multi-pass membrane protein</topology>
    </subcellularLocation>
</comment>
<feature type="transmembrane region" description="Helical" evidence="8">
    <location>
        <begin position="174"/>
        <end position="192"/>
    </location>
</feature>
<evidence type="ECO:0000313" key="9">
    <source>
        <dbReference type="EMBL" id="MDY5152739.1"/>
    </source>
</evidence>
<evidence type="ECO:0000256" key="6">
    <source>
        <dbReference type="RuleBase" id="RU003943"/>
    </source>
</evidence>
<dbReference type="GO" id="GO:0043190">
    <property type="term" value="C:ATP-binding cassette (ABC) transporter complex"/>
    <property type="evidence" value="ECO:0007669"/>
    <property type="project" value="InterPro"/>
</dbReference>
<keyword evidence="6" id="KW-0813">Transport</keyword>
<dbReference type="EMBL" id="JAWNFU010000001">
    <property type="protein sequence ID" value="MDY5152739.1"/>
    <property type="molecule type" value="Genomic_DNA"/>
</dbReference>
<feature type="transmembrane region" description="Helical" evidence="8">
    <location>
        <begin position="224"/>
        <end position="246"/>
    </location>
</feature>
<feature type="transmembrane region" description="Helical" evidence="8">
    <location>
        <begin position="252"/>
        <end position="273"/>
    </location>
</feature>
<feature type="transmembrane region" description="Helical" evidence="8">
    <location>
        <begin position="198"/>
        <end position="217"/>
    </location>
</feature>
<organism evidence="10 12">
    <name type="scientific">Actinobaculum suis</name>
    <dbReference type="NCBI Taxonomy" id="1657"/>
    <lineage>
        <taxon>Bacteria</taxon>
        <taxon>Bacillati</taxon>
        <taxon>Actinomycetota</taxon>
        <taxon>Actinomycetes</taxon>
        <taxon>Actinomycetales</taxon>
        <taxon>Actinomycetaceae</taxon>
        <taxon>Actinobaculum</taxon>
    </lineage>
</organism>
<dbReference type="CDD" id="cd06550">
    <property type="entry name" value="TM_ABC_iron-siderophores_like"/>
    <property type="match status" value="1"/>
</dbReference>
<dbReference type="PANTHER" id="PTHR30477:SF13">
    <property type="entry name" value="IRON TRANSPORT SYSTEM MEMBRANE PROTEIN HI_0360-RELATED"/>
    <property type="match status" value="1"/>
</dbReference>
<evidence type="ECO:0000256" key="3">
    <source>
        <dbReference type="ARBA" id="ARBA00022692"/>
    </source>
</evidence>
<evidence type="ECO:0000256" key="2">
    <source>
        <dbReference type="ARBA" id="ARBA00008034"/>
    </source>
</evidence>
<evidence type="ECO:0000256" key="5">
    <source>
        <dbReference type="ARBA" id="ARBA00023136"/>
    </source>
</evidence>
<reference evidence="9" key="4">
    <citation type="submission" date="2023-10" db="EMBL/GenBank/DDBJ databases">
        <title>Whole Genome based description of the genera Actinobaculum and Actinotignum reveals a complex phylogenetic relationship within the species included in the genus Actinotignum.</title>
        <authorList>
            <person name="Jensen C.S."/>
            <person name="Dargis R."/>
            <person name="Kemp M."/>
            <person name="Christensen J.J."/>
        </authorList>
    </citation>
    <scope>NUCLEOTIDE SEQUENCE</scope>
    <source>
        <strain evidence="9">Actinobaculum_suis_CCUG19206T</strain>
    </source>
</reference>
<sequence length="326" mass="34498">MENLYWLFGEMWTHPFMVRGATVTLVAAAVCAVISCWLILIGWSLMGDALSHAILPGVVIAYIAGVPFSVGALAAAIVAVLFIFLLRGTSRVKEDASMGAVFTAMFALGLILIKINPSNVDLNHVIFGDLLGITNSDMKQVLILAPLALVLLLVKRRDITAYAFDRTHLRAIGISTRAIGALLLVCLALTVVTAMQAVGAILIIALVIVPGAAAFLMTSKIQRMLWIAPVFACLCALGGLYVSYWFDLPSGASVVVAQGVVFLIIWVCSPHGLRGYLAGHIGKPAITAAGKPAGTTPSKPADATETREERETLEKRGTETVASTGN</sequence>
<feature type="region of interest" description="Disordered" evidence="7">
    <location>
        <begin position="288"/>
        <end position="326"/>
    </location>
</feature>
<gene>
    <name evidence="11" type="primary">mntD_1</name>
    <name evidence="11" type="ORF">NCTC10327_00029</name>
    <name evidence="9" type="ORF">R6G71_01545</name>
    <name evidence="10" type="ORF">SAMN05421878_10223</name>
</gene>
<evidence type="ECO:0000256" key="7">
    <source>
        <dbReference type="SAM" id="MobiDB-lite"/>
    </source>
</evidence>